<comment type="caution">
    <text evidence="2">The sequence shown here is derived from an EMBL/GenBank/DDBJ whole genome shotgun (WGS) entry which is preliminary data.</text>
</comment>
<sequence>MPTETRRSHGRVLVLLAVLGIVVGAAAGYGGSKVTTPEYSSTAQLSWDPASLRYSDSSAYVPDSVSLGIQTKTQSLKVLSDAVVDPASDALGISPAALRRAVTTTTSTTSNQLTVSATAGTAQAAHDIVDRVVTTYQTSVVSTLQAQYTQQADALSAPIAGLQQQIASVPDSAYTDNLASQLATLTTQQLVLRSEATAPATPLSVLSAASVAKAPTGASAKTLSVVGGGLGLLVGIVVFALLRTTRWSRAEREEPTVSRRRRLEADTI</sequence>
<proteinExistence type="predicted"/>
<protein>
    <recommendedName>
        <fullName evidence="4">Capsular polysaccharide biosynthesis protein</fullName>
    </recommendedName>
</protein>
<keyword evidence="1" id="KW-0472">Membrane</keyword>
<name>A0ABP8VWJ7_9MICO</name>
<accession>A0ABP8VWJ7</accession>
<organism evidence="2 3">
    <name type="scientific">Frondihabitans cladoniiphilus</name>
    <dbReference type="NCBI Taxonomy" id="715785"/>
    <lineage>
        <taxon>Bacteria</taxon>
        <taxon>Bacillati</taxon>
        <taxon>Actinomycetota</taxon>
        <taxon>Actinomycetes</taxon>
        <taxon>Micrococcales</taxon>
        <taxon>Microbacteriaceae</taxon>
        <taxon>Frondihabitans</taxon>
    </lineage>
</organism>
<keyword evidence="1" id="KW-1133">Transmembrane helix</keyword>
<feature type="transmembrane region" description="Helical" evidence="1">
    <location>
        <begin position="223"/>
        <end position="242"/>
    </location>
</feature>
<dbReference type="Proteomes" id="UP001501295">
    <property type="component" value="Unassembled WGS sequence"/>
</dbReference>
<evidence type="ECO:0008006" key="4">
    <source>
        <dbReference type="Google" id="ProtNLM"/>
    </source>
</evidence>
<dbReference type="PANTHER" id="PTHR32309">
    <property type="entry name" value="TYROSINE-PROTEIN KINASE"/>
    <property type="match status" value="1"/>
</dbReference>
<dbReference type="EMBL" id="BAABLM010000003">
    <property type="protein sequence ID" value="GAA4674673.1"/>
    <property type="molecule type" value="Genomic_DNA"/>
</dbReference>
<dbReference type="InterPro" id="IPR050445">
    <property type="entry name" value="Bact_polysacc_biosynth/exp"/>
</dbReference>
<evidence type="ECO:0000313" key="2">
    <source>
        <dbReference type="EMBL" id="GAA4674673.1"/>
    </source>
</evidence>
<dbReference type="RefSeq" id="WP_345375603.1">
    <property type="nucleotide sequence ID" value="NZ_BAABLM010000003.1"/>
</dbReference>
<gene>
    <name evidence="2" type="ORF">GCM10025780_18960</name>
</gene>
<reference evidence="3" key="1">
    <citation type="journal article" date="2019" name="Int. J. Syst. Evol. Microbiol.">
        <title>The Global Catalogue of Microorganisms (GCM) 10K type strain sequencing project: providing services to taxonomists for standard genome sequencing and annotation.</title>
        <authorList>
            <consortium name="The Broad Institute Genomics Platform"/>
            <consortium name="The Broad Institute Genome Sequencing Center for Infectious Disease"/>
            <person name="Wu L."/>
            <person name="Ma J."/>
        </authorList>
    </citation>
    <scope>NUCLEOTIDE SEQUENCE [LARGE SCALE GENOMIC DNA]</scope>
    <source>
        <strain evidence="3">JCM 18956</strain>
    </source>
</reference>
<evidence type="ECO:0000313" key="3">
    <source>
        <dbReference type="Proteomes" id="UP001501295"/>
    </source>
</evidence>
<keyword evidence="1" id="KW-0812">Transmembrane</keyword>
<dbReference type="PANTHER" id="PTHR32309:SF31">
    <property type="entry name" value="CAPSULAR EXOPOLYSACCHARIDE FAMILY"/>
    <property type="match status" value="1"/>
</dbReference>
<keyword evidence="3" id="KW-1185">Reference proteome</keyword>
<evidence type="ECO:0000256" key="1">
    <source>
        <dbReference type="SAM" id="Phobius"/>
    </source>
</evidence>